<accession>A0A1M5HGS6</accession>
<dbReference type="EMBL" id="FQVF01000016">
    <property type="protein sequence ID" value="SHG15143.1"/>
    <property type="molecule type" value="Genomic_DNA"/>
</dbReference>
<dbReference type="Proteomes" id="UP000184517">
    <property type="component" value="Unassembled WGS sequence"/>
</dbReference>
<organism evidence="1 2">
    <name type="scientific">Marinomonas polaris DSM 16579</name>
    <dbReference type="NCBI Taxonomy" id="1122206"/>
    <lineage>
        <taxon>Bacteria</taxon>
        <taxon>Pseudomonadati</taxon>
        <taxon>Pseudomonadota</taxon>
        <taxon>Gammaproteobacteria</taxon>
        <taxon>Oceanospirillales</taxon>
        <taxon>Oceanospirillaceae</taxon>
        <taxon>Marinomonas</taxon>
    </lineage>
</organism>
<reference evidence="2" key="1">
    <citation type="submission" date="2016-11" db="EMBL/GenBank/DDBJ databases">
        <authorList>
            <person name="Varghese N."/>
            <person name="Submissions S."/>
        </authorList>
    </citation>
    <scope>NUCLEOTIDE SEQUENCE [LARGE SCALE GENOMIC DNA]</scope>
    <source>
        <strain evidence="2">DSM 16579</strain>
    </source>
</reference>
<gene>
    <name evidence="1" type="ORF">SAMN02745753_03374</name>
</gene>
<dbReference type="AlphaFoldDB" id="A0A1M5HGS6"/>
<evidence type="ECO:0000313" key="1">
    <source>
        <dbReference type="EMBL" id="SHG15143.1"/>
    </source>
</evidence>
<dbReference type="RefSeq" id="WP_072840841.1">
    <property type="nucleotide sequence ID" value="NZ_FQVF01000016.1"/>
</dbReference>
<evidence type="ECO:0000313" key="2">
    <source>
        <dbReference type="Proteomes" id="UP000184517"/>
    </source>
</evidence>
<proteinExistence type="predicted"/>
<name>A0A1M5HGS6_9GAMM</name>
<sequence>MREISIFELECVSGGTATETNKEIRESATAWGAVGATVWDGLKGGVKNAGKGGAWGAIGGAAYGAGAALYDYYSDGSNYCSDK</sequence>
<protein>
    <submittedName>
        <fullName evidence="1">Uncharacterized protein</fullName>
    </submittedName>
</protein>
<keyword evidence="2" id="KW-1185">Reference proteome</keyword>